<evidence type="ECO:0000256" key="1">
    <source>
        <dbReference type="SAM" id="MobiDB-lite"/>
    </source>
</evidence>
<dbReference type="OrthoDB" id="2085614at2"/>
<dbReference type="InterPro" id="IPR000489">
    <property type="entry name" value="Pterin-binding_dom"/>
</dbReference>
<feature type="region of interest" description="Disordered" evidence="1">
    <location>
        <begin position="1"/>
        <end position="44"/>
    </location>
</feature>
<dbReference type="RefSeq" id="WP_010685047.1">
    <property type="nucleotide sequence ID" value="NZ_CP043538.1"/>
</dbReference>
<proteinExistence type="predicted"/>
<dbReference type="EMBL" id="CP043538">
    <property type="protein sequence ID" value="QGY01251.1"/>
    <property type="molecule type" value="Genomic_DNA"/>
</dbReference>
<reference evidence="3 4" key="1">
    <citation type="journal article" date="2012" name="Genet. Mol. Biol.">
        <title>Analysis of 16S rRNA and mxaF genes revealing insights into Methylobacterium niche-specific plant association.</title>
        <authorList>
            <person name="Dourado M.N."/>
            <person name="Andreote F.D."/>
            <person name="Dini-Andreote F."/>
            <person name="Conti R."/>
            <person name="Araujo J.M."/>
            <person name="Araujo W.L."/>
        </authorList>
    </citation>
    <scope>NUCLEOTIDE SEQUENCE [LARGE SCALE GENOMIC DNA]</scope>
    <source>
        <strain evidence="3 4">SR1.6/6</strain>
    </source>
</reference>
<accession>A0A6B9FD93</accession>
<dbReference type="KEGG" id="mmes:MMSR116_04540"/>
<protein>
    <recommendedName>
        <fullName evidence="2">Pterin-binding domain-containing protein</fullName>
    </recommendedName>
</protein>
<reference evidence="3 4" key="2">
    <citation type="journal article" date="2013" name="Genome Announc.">
        <title>Draft Genome Sequence of Methylobacterium mesophilicum Strain SR1.6/6, Isolated from Citrus sinensis.</title>
        <authorList>
            <person name="Marinho Almeida D."/>
            <person name="Dini-Andreote F."/>
            <person name="Camargo Neves A.A."/>
            <person name="Juca Ramos R.T."/>
            <person name="Andreote F.D."/>
            <person name="Carneiro A.R."/>
            <person name="Oliveira de Souza Lima A."/>
            <person name="Caracciolo Gomes de Sa P.H."/>
            <person name="Ribeiro Barbosa M.S."/>
            <person name="Araujo W.L."/>
            <person name="Silva A."/>
        </authorList>
    </citation>
    <scope>NUCLEOTIDE SEQUENCE [LARGE SCALE GENOMIC DNA]</scope>
    <source>
        <strain evidence="3 4">SR1.6/6</strain>
    </source>
</reference>
<sequence>MPPESGCRERGEAGIAQAPRQSQPQQEAALSSSSLNAAGGDPSESASRFLERLRTEHDIDLAKVGLTFEGFRALAQNPHLSANERIGFPETYRDGFEEAILRDIAAKLPALLGTGATIVDIGPRCAGPPHRLIDLCRERNHRLALVDSAEMLAQLSDVAGVTMKIAGAFPANRDTVRDAIGQADIVLCYSVFHYVFAFGISAEEGGRTVNPRLLTQKEFDNSYSTVLHRFGQWLTSFFLVFYLPMNICGKHTVSNTNRYPAASILHSLAKASNSRIGATTGA</sequence>
<evidence type="ECO:0000313" key="4">
    <source>
        <dbReference type="Proteomes" id="UP000012488"/>
    </source>
</evidence>
<gene>
    <name evidence="3" type="ORF">MMSR116_04540</name>
</gene>
<feature type="domain" description="Pterin-binding" evidence="2">
    <location>
        <begin position="115"/>
        <end position="128"/>
    </location>
</feature>
<dbReference type="AlphaFoldDB" id="A0A6B9FD93"/>
<organism evidence="3 4">
    <name type="scientific">Methylobacterium mesophilicum SR1.6/6</name>
    <dbReference type="NCBI Taxonomy" id="908290"/>
    <lineage>
        <taxon>Bacteria</taxon>
        <taxon>Pseudomonadati</taxon>
        <taxon>Pseudomonadota</taxon>
        <taxon>Alphaproteobacteria</taxon>
        <taxon>Hyphomicrobiales</taxon>
        <taxon>Methylobacteriaceae</taxon>
        <taxon>Methylobacterium</taxon>
    </lineage>
</organism>
<name>A0A6B9FD93_9HYPH</name>
<dbReference type="GO" id="GO:0042558">
    <property type="term" value="P:pteridine-containing compound metabolic process"/>
    <property type="evidence" value="ECO:0007669"/>
    <property type="project" value="InterPro"/>
</dbReference>
<evidence type="ECO:0000313" key="3">
    <source>
        <dbReference type="EMBL" id="QGY01251.1"/>
    </source>
</evidence>
<feature type="compositionally biased region" description="Basic and acidic residues" evidence="1">
    <location>
        <begin position="1"/>
        <end position="12"/>
    </location>
</feature>
<dbReference type="PROSITE" id="PS00793">
    <property type="entry name" value="DHPS_2"/>
    <property type="match status" value="1"/>
</dbReference>
<dbReference type="Proteomes" id="UP000012488">
    <property type="component" value="Chromosome"/>
</dbReference>
<evidence type="ECO:0000259" key="2">
    <source>
        <dbReference type="PROSITE" id="PS00793"/>
    </source>
</evidence>
<feature type="compositionally biased region" description="Low complexity" evidence="1">
    <location>
        <begin position="21"/>
        <end position="38"/>
    </location>
</feature>